<evidence type="ECO:0000256" key="2">
    <source>
        <dbReference type="SAM" id="MobiDB-lite"/>
    </source>
</evidence>
<sequence>MNCKRLIGVVLPALILTGCYTPPQRPAESITTRPTLPESSAIEQGAVTAPAREPEIQISAYEPASRPSLTPTHSKAVSALLKTASQQADQQDLDGAVSTVERALRIEPRNAYLWYRLANLRLDQGRVTLASDLAVKSLTLAGGDVDLKRKNWQLIAKAKRSSGDITGAKVAERKARMLN</sequence>
<keyword evidence="1" id="KW-0802">TPR repeat</keyword>
<comment type="caution">
    <text evidence="3">The sequence shown here is derived from an EMBL/GenBank/DDBJ whole genome shotgun (WGS) entry which is preliminary data.</text>
</comment>
<evidence type="ECO:0000256" key="1">
    <source>
        <dbReference type="PROSITE-ProRule" id="PRU00339"/>
    </source>
</evidence>
<proteinExistence type="predicted"/>
<dbReference type="Proteomes" id="UP000317355">
    <property type="component" value="Unassembled WGS sequence"/>
</dbReference>
<feature type="compositionally biased region" description="Polar residues" evidence="2">
    <location>
        <begin position="29"/>
        <end position="42"/>
    </location>
</feature>
<protein>
    <submittedName>
        <fullName evidence="3">Tetratricopeptide repeat protein</fullName>
    </submittedName>
</protein>
<dbReference type="PROSITE" id="PS51257">
    <property type="entry name" value="PROKAR_LIPOPROTEIN"/>
    <property type="match status" value="1"/>
</dbReference>
<reference evidence="3 4" key="1">
    <citation type="submission" date="2019-07" db="EMBL/GenBank/DDBJ databases">
        <title>The pathways for chlorine oxyanion respiration interact through the shared metabolite chlorate.</title>
        <authorList>
            <person name="Barnum T.P."/>
            <person name="Cheng Y."/>
            <person name="Hill K.A."/>
            <person name="Lucas L.N."/>
            <person name="Carlson H.K."/>
            <person name="Coates J.D."/>
        </authorList>
    </citation>
    <scope>NUCLEOTIDE SEQUENCE [LARGE SCALE GENOMIC DNA]</scope>
    <source>
        <strain evidence="3">BK-3</strain>
    </source>
</reference>
<evidence type="ECO:0000313" key="4">
    <source>
        <dbReference type="Proteomes" id="UP000317355"/>
    </source>
</evidence>
<dbReference type="Pfam" id="PF14559">
    <property type="entry name" value="TPR_19"/>
    <property type="match status" value="1"/>
</dbReference>
<evidence type="ECO:0000313" key="3">
    <source>
        <dbReference type="EMBL" id="TVT53018.1"/>
    </source>
</evidence>
<feature type="repeat" description="TPR" evidence="1">
    <location>
        <begin position="77"/>
        <end position="110"/>
    </location>
</feature>
<dbReference type="InterPro" id="IPR019734">
    <property type="entry name" value="TPR_rpt"/>
</dbReference>
<accession>A0A558CW70</accession>
<gene>
    <name evidence="3" type="ORF">FHK82_12530</name>
</gene>
<organism evidence="3 4">
    <name type="scientific">Sedimenticola thiotaurini</name>
    <dbReference type="NCBI Taxonomy" id="1543721"/>
    <lineage>
        <taxon>Bacteria</taxon>
        <taxon>Pseudomonadati</taxon>
        <taxon>Pseudomonadota</taxon>
        <taxon>Gammaproteobacteria</taxon>
        <taxon>Chromatiales</taxon>
        <taxon>Sedimenticolaceae</taxon>
        <taxon>Sedimenticola</taxon>
    </lineage>
</organism>
<dbReference type="Gene3D" id="1.25.40.10">
    <property type="entry name" value="Tetratricopeptide repeat domain"/>
    <property type="match status" value="1"/>
</dbReference>
<name>A0A558CW70_9GAMM</name>
<dbReference type="SUPFAM" id="SSF48452">
    <property type="entry name" value="TPR-like"/>
    <property type="match status" value="1"/>
</dbReference>
<feature type="region of interest" description="Disordered" evidence="2">
    <location>
        <begin position="24"/>
        <end position="50"/>
    </location>
</feature>
<dbReference type="PROSITE" id="PS50005">
    <property type="entry name" value="TPR"/>
    <property type="match status" value="1"/>
</dbReference>
<dbReference type="AlphaFoldDB" id="A0A558CW70"/>
<dbReference type="EMBL" id="VMRY01000061">
    <property type="protein sequence ID" value="TVT53018.1"/>
    <property type="molecule type" value="Genomic_DNA"/>
</dbReference>
<dbReference type="InterPro" id="IPR011990">
    <property type="entry name" value="TPR-like_helical_dom_sf"/>
</dbReference>